<dbReference type="Pfam" id="PF07675">
    <property type="entry name" value="Cleaved_Adhesin"/>
    <property type="match status" value="1"/>
</dbReference>
<dbReference type="Pfam" id="PF18962">
    <property type="entry name" value="Por_Secre_tail"/>
    <property type="match status" value="1"/>
</dbReference>
<organism evidence="5 6">
    <name type="scientific">Flavobacterium columnare</name>
    <dbReference type="NCBI Taxonomy" id="996"/>
    <lineage>
        <taxon>Bacteria</taxon>
        <taxon>Pseudomonadati</taxon>
        <taxon>Bacteroidota</taxon>
        <taxon>Flavobacteriia</taxon>
        <taxon>Flavobacteriales</taxon>
        <taxon>Flavobacteriaceae</taxon>
        <taxon>Flavobacterium</taxon>
    </lineage>
</organism>
<evidence type="ECO:0000256" key="1">
    <source>
        <dbReference type="ARBA" id="ARBA00022729"/>
    </source>
</evidence>
<dbReference type="InterPro" id="IPR026444">
    <property type="entry name" value="Secre_tail"/>
</dbReference>
<protein>
    <submittedName>
        <fullName evidence="5">T9SS type A sorting domain-containing protein</fullName>
    </submittedName>
</protein>
<feature type="signal peptide" evidence="2">
    <location>
        <begin position="1"/>
        <end position="18"/>
    </location>
</feature>
<dbReference type="GeneID" id="60759321"/>
<dbReference type="EMBL" id="CP010992">
    <property type="protein sequence ID" value="AMO19935.1"/>
    <property type="molecule type" value="Genomic_DNA"/>
</dbReference>
<dbReference type="Gene3D" id="2.60.120.200">
    <property type="match status" value="1"/>
</dbReference>
<reference evidence="6" key="1">
    <citation type="submission" date="2016-03" db="EMBL/GenBank/DDBJ databases">
        <title>Flavobacterium columnare strain B185, complete genome.</title>
        <authorList>
            <person name="Sundberg L.-R."/>
            <person name="Papponen P."/>
            <person name="Laanto E."/>
        </authorList>
    </citation>
    <scope>NUCLEOTIDE SEQUENCE [LARGE SCALE GENOMIC DNA]</scope>
    <source>
        <strain evidence="6">B185</strain>
    </source>
</reference>
<feature type="domain" description="Secretion system C-terminal sorting" evidence="4">
    <location>
        <begin position="195"/>
        <end position="263"/>
    </location>
</feature>
<evidence type="ECO:0000313" key="6">
    <source>
        <dbReference type="Proteomes" id="UP000304840"/>
    </source>
</evidence>
<name>A0AAI8CHA1_9FLAO</name>
<proteinExistence type="predicted"/>
<evidence type="ECO:0000259" key="4">
    <source>
        <dbReference type="Pfam" id="PF18962"/>
    </source>
</evidence>
<dbReference type="AlphaFoldDB" id="A0AAI8CHA1"/>
<dbReference type="Proteomes" id="UP000304840">
    <property type="component" value="Chromosome"/>
</dbReference>
<keyword evidence="1 2" id="KW-0732">Signal</keyword>
<dbReference type="NCBIfam" id="NF038128">
    <property type="entry name" value="choice_anch_J"/>
    <property type="match status" value="1"/>
</dbReference>
<sequence length="265" mass="30205">MKKIIMFFLGCLSINAQFNQNFENLPNTIQLEVNGWKVLNNKDNESSWGLYANDNYFPRTGKNCAMIVKGKSSGLNDDYLITPKISVTQAVNDQLSYWISTVFIPDSEKYSLLKLSTNNPTEEDLNNQSNVLVNNENIEYQWKFKTIDLRPYIGQDIYLAFKVTDLKGGIKVDDVINNTYGTLSTDIFSTDLFQLYPNPVIDHLKISSQSQMKSISLFNLFGEEIYSRNITSIEHNLDLSNLKAGVYFLKINSGKQTKTTKIIKS</sequence>
<feature type="domain" description="Cleaved adhesin" evidence="3">
    <location>
        <begin position="34"/>
        <end position="175"/>
    </location>
</feature>
<dbReference type="InterPro" id="IPR011628">
    <property type="entry name" value="Cleaved_adhesin"/>
</dbReference>
<reference evidence="5 6" key="2">
    <citation type="submission" date="2019-05" db="EMBL/GenBank/DDBJ databases">
        <authorList>
            <person name="Ravantti J.J."/>
        </authorList>
    </citation>
    <scope>NUCLEOTIDE SEQUENCE [LARGE SCALE GENOMIC DNA]</scope>
    <source>
        <strain evidence="5 6">B185</strain>
    </source>
</reference>
<feature type="chain" id="PRO_5042462559" evidence="2">
    <location>
        <begin position="19"/>
        <end position="265"/>
    </location>
</feature>
<evidence type="ECO:0000313" key="5">
    <source>
        <dbReference type="EMBL" id="AMO19935.1"/>
    </source>
</evidence>
<accession>A0AAI8CHA1</accession>
<evidence type="ECO:0000256" key="2">
    <source>
        <dbReference type="SAM" id="SignalP"/>
    </source>
</evidence>
<gene>
    <name evidence="5" type="ORF">UN65_05840</name>
</gene>
<dbReference type="NCBIfam" id="TIGR04183">
    <property type="entry name" value="Por_Secre_tail"/>
    <property type="match status" value="1"/>
</dbReference>
<dbReference type="RefSeq" id="WP_041253218.1">
    <property type="nucleotide sequence ID" value="NZ_CP010992.1"/>
</dbReference>
<evidence type="ECO:0000259" key="3">
    <source>
        <dbReference type="Pfam" id="PF07675"/>
    </source>
</evidence>